<dbReference type="Ensembl" id="ENSCSAVT00000012304.1">
    <property type="protein sequence ID" value="ENSCSAVP00000012163.1"/>
    <property type="gene ID" value="ENSCSAVG00000007158.1"/>
</dbReference>
<evidence type="ECO:0000256" key="1">
    <source>
        <dbReference type="ARBA" id="ARBA00022468"/>
    </source>
</evidence>
<dbReference type="Proteomes" id="UP000007875">
    <property type="component" value="Unassembled WGS sequence"/>
</dbReference>
<keyword evidence="5" id="KW-1185">Reference proteome</keyword>
<dbReference type="FunFam" id="1.10.10.10:FF:000182">
    <property type="entry name" value="DEP domain-containing protein 1B isoform 1"/>
    <property type="match status" value="1"/>
</dbReference>
<dbReference type="GeneTree" id="ENSGT00950000182976"/>
<reference evidence="5" key="1">
    <citation type="submission" date="2003-08" db="EMBL/GenBank/DDBJ databases">
        <authorList>
            <person name="Birren B."/>
            <person name="Nusbaum C."/>
            <person name="Abebe A."/>
            <person name="Abouelleil A."/>
            <person name="Adekoya E."/>
            <person name="Ait-zahra M."/>
            <person name="Allen N."/>
            <person name="Allen T."/>
            <person name="An P."/>
            <person name="Anderson M."/>
            <person name="Anderson S."/>
            <person name="Arachchi H."/>
            <person name="Armbruster J."/>
            <person name="Bachantsang P."/>
            <person name="Baldwin J."/>
            <person name="Barry A."/>
            <person name="Bayul T."/>
            <person name="Blitshsteyn B."/>
            <person name="Bloom T."/>
            <person name="Blye J."/>
            <person name="Boguslavskiy L."/>
            <person name="Borowsky M."/>
            <person name="Boukhgalter B."/>
            <person name="Brunache A."/>
            <person name="Butler J."/>
            <person name="Calixte N."/>
            <person name="Calvo S."/>
            <person name="Camarata J."/>
            <person name="Campo K."/>
            <person name="Chang J."/>
            <person name="Cheshatsang Y."/>
            <person name="Citroen M."/>
            <person name="Collymore A."/>
            <person name="Considine T."/>
            <person name="Cook A."/>
            <person name="Cooke P."/>
            <person name="Corum B."/>
            <person name="Cuomo C."/>
            <person name="David R."/>
            <person name="Dawoe T."/>
            <person name="Degray S."/>
            <person name="Dodge S."/>
            <person name="Dooley K."/>
            <person name="Dorje P."/>
            <person name="Dorjee K."/>
            <person name="Dorris L."/>
            <person name="Duffey N."/>
            <person name="Dupes A."/>
            <person name="Elkins T."/>
            <person name="Engels R."/>
            <person name="Erickson J."/>
            <person name="Farina A."/>
            <person name="Faro S."/>
            <person name="Ferreira P."/>
            <person name="Fischer H."/>
            <person name="Fitzgerald M."/>
            <person name="Foley K."/>
            <person name="Gage D."/>
            <person name="Galagan J."/>
            <person name="Gearin G."/>
            <person name="Gnerre S."/>
            <person name="Gnirke A."/>
            <person name="Goyette A."/>
            <person name="Graham J."/>
            <person name="Grandbois E."/>
            <person name="Gyaltsen K."/>
            <person name="Hafez N."/>
            <person name="Hagopian D."/>
            <person name="Hagos B."/>
            <person name="Hall J."/>
            <person name="Hatcher B."/>
            <person name="Heller A."/>
            <person name="Higgins H."/>
            <person name="Honan T."/>
            <person name="Horn A."/>
            <person name="Houde N."/>
            <person name="Hughes L."/>
            <person name="Hulme W."/>
            <person name="Husby E."/>
            <person name="Iliev I."/>
            <person name="Jaffe D."/>
            <person name="Jones C."/>
            <person name="Kamal M."/>
            <person name="Kamat A."/>
            <person name="Kamvysselis M."/>
            <person name="Karlsson E."/>
            <person name="Kells C."/>
            <person name="Kieu A."/>
            <person name="Kisner P."/>
            <person name="Kodira C."/>
            <person name="Kulbokas E."/>
            <person name="Labutti K."/>
            <person name="Lama D."/>
            <person name="Landers T."/>
            <person name="Leger J."/>
            <person name="Levine S."/>
            <person name="Lewis D."/>
            <person name="Lewis T."/>
            <person name="Lindblad-toh K."/>
            <person name="Liu X."/>
            <person name="Lokyitsang T."/>
            <person name="Lokyitsang Y."/>
            <person name="Lucien O."/>
            <person name="Lui A."/>
            <person name="Ma L.J."/>
            <person name="Mabbitt R."/>
            <person name="Macdonald J."/>
            <person name="Maclean C."/>
            <person name="Major J."/>
            <person name="Manning J."/>
            <person name="Marabella R."/>
            <person name="Maru K."/>
            <person name="Matthews C."/>
            <person name="Mauceli E."/>
            <person name="Mccarthy M."/>
            <person name="Mcdonough S."/>
            <person name="Mcghee T."/>
            <person name="Meldrim J."/>
            <person name="Meneus L."/>
            <person name="Mesirov J."/>
            <person name="Mihalev A."/>
            <person name="Mihova T."/>
            <person name="Mikkelsen T."/>
            <person name="Mlenga V."/>
            <person name="Moru K."/>
            <person name="Mozes J."/>
            <person name="Mulrain L."/>
            <person name="Munson G."/>
            <person name="Naylor J."/>
            <person name="Newes C."/>
            <person name="Nguyen C."/>
            <person name="Nguyen N."/>
            <person name="Nguyen T."/>
            <person name="Nicol R."/>
            <person name="Nielsen C."/>
            <person name="Nizzari M."/>
            <person name="Norbu C."/>
            <person name="Norbu N."/>
            <person name="O'donnell P."/>
            <person name="Okoawo O."/>
            <person name="O'leary S."/>
            <person name="Omotosho B."/>
            <person name="O'neill K."/>
            <person name="Osman S."/>
            <person name="Parker S."/>
            <person name="Perrin D."/>
            <person name="Phunkhang P."/>
            <person name="Piqani B."/>
            <person name="Purcell S."/>
            <person name="Rachupka T."/>
            <person name="Ramasamy U."/>
            <person name="Rameau R."/>
            <person name="Ray V."/>
            <person name="Raymond C."/>
            <person name="Retta R."/>
            <person name="Richardson S."/>
            <person name="Rise C."/>
            <person name="Rodriguez J."/>
            <person name="Rogers J."/>
            <person name="Rogov P."/>
            <person name="Rutman M."/>
            <person name="Schupbach R."/>
            <person name="Seaman C."/>
            <person name="Settipalli S."/>
            <person name="Sharpe T."/>
            <person name="Sheridan J."/>
            <person name="Sherpa N."/>
            <person name="Shi J."/>
            <person name="Smirnov S."/>
            <person name="Smith C."/>
            <person name="Sougnez C."/>
            <person name="Spencer B."/>
            <person name="Stalker J."/>
            <person name="Stange-thomann N."/>
            <person name="Stavropoulos S."/>
            <person name="Stetson K."/>
            <person name="Stone C."/>
            <person name="Stone S."/>
            <person name="Stubbs M."/>
            <person name="Talamas J."/>
            <person name="Tchuinga P."/>
            <person name="Tenzing P."/>
            <person name="Tesfaye S."/>
            <person name="Theodore J."/>
            <person name="Thoulutsang Y."/>
            <person name="Topham K."/>
            <person name="Towey S."/>
            <person name="Tsamla T."/>
            <person name="Tsomo N."/>
            <person name="Vallee D."/>
            <person name="Vassiliev H."/>
            <person name="Venkataraman V."/>
            <person name="Vinson J."/>
            <person name="Vo A."/>
            <person name="Wade C."/>
            <person name="Wang S."/>
            <person name="Wangchuk T."/>
            <person name="Wangdi T."/>
            <person name="Whittaker C."/>
            <person name="Wilkinson J."/>
            <person name="Wu Y."/>
            <person name="Wyman D."/>
            <person name="Yadav S."/>
            <person name="Yang S."/>
            <person name="Yang X."/>
            <person name="Yeager S."/>
            <person name="Yee E."/>
            <person name="Young G."/>
            <person name="Zainoun J."/>
            <person name="Zembeck L."/>
            <person name="Zimmer A."/>
            <person name="Zody M."/>
            <person name="Lander E."/>
        </authorList>
    </citation>
    <scope>NUCLEOTIDE SEQUENCE [LARGE SCALE GENOMIC DNA]</scope>
</reference>
<evidence type="ECO:0000313" key="4">
    <source>
        <dbReference type="Ensembl" id="ENSCSAVP00000012163.1"/>
    </source>
</evidence>
<dbReference type="InterPro" id="IPR036388">
    <property type="entry name" value="WH-like_DNA-bd_sf"/>
</dbReference>
<reference evidence="4" key="2">
    <citation type="submission" date="2025-08" db="UniProtKB">
        <authorList>
            <consortium name="Ensembl"/>
        </authorList>
    </citation>
    <scope>IDENTIFICATION</scope>
</reference>
<dbReference type="InterPro" id="IPR000591">
    <property type="entry name" value="DEP_dom"/>
</dbReference>
<dbReference type="Gene3D" id="1.10.10.10">
    <property type="entry name" value="Winged helix-like DNA-binding domain superfamily/Winged helix DNA-binding domain"/>
    <property type="match status" value="1"/>
</dbReference>
<keyword evidence="1" id="KW-0343">GTPase activation</keyword>
<dbReference type="STRING" id="51511.ENSCSAVP00000012163"/>
<dbReference type="eggNOG" id="ENOG502QR00">
    <property type="taxonomic scope" value="Eukaryota"/>
</dbReference>
<evidence type="ECO:0000313" key="5">
    <source>
        <dbReference type="Proteomes" id="UP000007875"/>
    </source>
</evidence>
<proteinExistence type="predicted"/>
<accession>H2Z3K1</accession>
<dbReference type="GO" id="GO:0035556">
    <property type="term" value="P:intracellular signal transduction"/>
    <property type="evidence" value="ECO:0007669"/>
    <property type="project" value="InterPro"/>
</dbReference>
<dbReference type="HOGENOM" id="CLU_040757_0_0_1"/>
<dbReference type="SMART" id="SM00049">
    <property type="entry name" value="DEP"/>
    <property type="match status" value="1"/>
</dbReference>
<dbReference type="PANTHER" id="PTHR16206:SF4">
    <property type="entry name" value="PROTEIN LET-99"/>
    <property type="match status" value="1"/>
</dbReference>
<feature type="domain" description="DEP" evidence="3">
    <location>
        <begin position="25"/>
        <end position="109"/>
    </location>
</feature>
<protein>
    <recommendedName>
        <fullName evidence="3">DEP domain-containing protein</fullName>
    </recommendedName>
</protein>
<dbReference type="Pfam" id="PF00610">
    <property type="entry name" value="DEP"/>
    <property type="match status" value="1"/>
</dbReference>
<reference evidence="4" key="3">
    <citation type="submission" date="2025-09" db="UniProtKB">
        <authorList>
            <consortium name="Ensembl"/>
        </authorList>
    </citation>
    <scope>IDENTIFICATION</scope>
</reference>
<evidence type="ECO:0000256" key="2">
    <source>
        <dbReference type="SAM" id="MobiDB-lite"/>
    </source>
</evidence>
<feature type="region of interest" description="Disordered" evidence="2">
    <location>
        <begin position="351"/>
        <end position="389"/>
    </location>
</feature>
<dbReference type="GO" id="GO:0005096">
    <property type="term" value="F:GTPase activator activity"/>
    <property type="evidence" value="ECO:0007669"/>
    <property type="project" value="UniProtKB-KW"/>
</dbReference>
<dbReference type="SUPFAM" id="SSF46785">
    <property type="entry name" value="Winged helix' DNA-binding domain"/>
    <property type="match status" value="1"/>
</dbReference>
<dbReference type="InterPro" id="IPR036390">
    <property type="entry name" value="WH_DNA-bd_sf"/>
</dbReference>
<dbReference type="OMA" id="ADNIAYN"/>
<name>H2Z3K1_CIOSA</name>
<evidence type="ECO:0000259" key="3">
    <source>
        <dbReference type="PROSITE" id="PS50186"/>
    </source>
</evidence>
<organism evidence="4 5">
    <name type="scientific">Ciona savignyi</name>
    <name type="common">Pacific transparent sea squirt</name>
    <dbReference type="NCBI Taxonomy" id="51511"/>
    <lineage>
        <taxon>Eukaryota</taxon>
        <taxon>Metazoa</taxon>
        <taxon>Chordata</taxon>
        <taxon>Tunicata</taxon>
        <taxon>Ascidiacea</taxon>
        <taxon>Phlebobranchia</taxon>
        <taxon>Cionidae</taxon>
        <taxon>Ciona</taxon>
    </lineage>
</organism>
<sequence>MISSGNIPHGPYRATKLWNEVVRLFRAGMPVRKHRYLLKSHPNSFTAAEAVDWLHSLLVINKNFGPTVTRSQTIQLLRKFLKNHVIEDVCGKWGSEDFHDNNQLFRFYSEHSPTKNHRMPLKTLNNEKPTTNVRKCKSFKDELLRINPVAKTPTLETSKSKGNGGSFLQKATASEPRAVAMKMENIWKDCLLYRLKKVLHLGEIIDIMPQIQADNIAYNTSTIGPSGVVTVEPSEDIPCWILSAMKCLSNWPYSTDCGLPCYEGFEKDVFKAVLDYFHAAQDPLLTFSLYELFTTVLVRCELLDEMCTGASHTVAVQEKESLVQRDEISKIHKQLMQAQMRHENLAIRRERSSRGRRKKQLVYDENMKVPPCEKNNNNSSRLVPGGNPVKSGLTGRNLFRSVQNLDVLNEENFE</sequence>
<dbReference type="PANTHER" id="PTHR16206">
    <property type="entry name" value="DEP DOMAIN-CONTAINING"/>
    <property type="match status" value="1"/>
</dbReference>
<dbReference type="AlphaFoldDB" id="H2Z3K1"/>
<dbReference type="PROSITE" id="PS50186">
    <property type="entry name" value="DEP"/>
    <property type="match status" value="1"/>
</dbReference>
<dbReference type="InParanoid" id="H2Z3K1"/>